<keyword evidence="4" id="KW-0808">Transferase</keyword>
<reference evidence="4 5" key="1">
    <citation type="submission" date="2020-07" db="EMBL/GenBank/DDBJ databases">
        <title>Roseicoccus Jingziensis gen. nov., sp. nov., isolated from coastal seawater.</title>
        <authorList>
            <person name="Feng X."/>
        </authorList>
    </citation>
    <scope>NUCLEOTIDE SEQUENCE [LARGE SCALE GENOMIC DNA]</scope>
    <source>
        <strain evidence="4 5">N1E253</strain>
    </source>
</reference>
<comment type="caution">
    <text evidence="3">Lacks conserved residue(s) required for the propagation of feature annotation.</text>
</comment>
<dbReference type="Proteomes" id="UP000557872">
    <property type="component" value="Unassembled WGS sequence"/>
</dbReference>
<dbReference type="PIRSF" id="PIRSF015626">
    <property type="entry name" value="FdhD"/>
    <property type="match status" value="1"/>
</dbReference>
<sequence length="265" mass="28158">MNQLGKEYELGQGNSSGVEDAVDAVAVEEPLQITVDGTPVAVVMRTPGADRDLVSGFLLSEGLVDSLNQVVNIDLERQLNHAYVFLADDVVLDHHRLSRNLFSASSCGICGKASIEAIHCQAPAMDSDLVVPIEVLLALPERMREAQAGFEHTGGLHAAALFSVEGDLLVLREDVGRHNAIDKVIGAAVAGGIDLSRTLVQVSGRVSFEVMQKALVARVPVVSAISAPSSLAVDFARESGQVLVGFLRPPHFNVYAGRERVKCGT</sequence>
<protein>
    <recommendedName>
        <fullName evidence="3">Sulfur carrier protein FdhD</fullName>
    </recommendedName>
</protein>
<dbReference type="GO" id="GO:0016783">
    <property type="term" value="F:sulfurtransferase activity"/>
    <property type="evidence" value="ECO:0007669"/>
    <property type="project" value="InterPro"/>
</dbReference>
<comment type="function">
    <text evidence="3">Required for formate dehydrogenase (FDH) activity. Acts as a sulfur carrier protein that transfers sulfur from IscS to the molybdenum cofactor prior to its insertion into FDH.</text>
</comment>
<name>A0A851GK54_9BACT</name>
<dbReference type="Gene3D" id="3.40.140.10">
    <property type="entry name" value="Cytidine Deaminase, domain 2"/>
    <property type="match status" value="1"/>
</dbReference>
<dbReference type="PANTHER" id="PTHR30592:SF1">
    <property type="entry name" value="SULFUR CARRIER PROTEIN FDHD"/>
    <property type="match status" value="1"/>
</dbReference>
<dbReference type="GO" id="GO:0006777">
    <property type="term" value="P:Mo-molybdopterin cofactor biosynthetic process"/>
    <property type="evidence" value="ECO:0007669"/>
    <property type="project" value="UniProtKB-UniRule"/>
</dbReference>
<gene>
    <name evidence="3 4" type="primary">fdhD</name>
    <name evidence="4" type="ORF">HW115_07630</name>
</gene>
<keyword evidence="2 3" id="KW-0501">Molybdenum cofactor biosynthesis</keyword>
<dbReference type="InterPro" id="IPR003786">
    <property type="entry name" value="FdhD"/>
</dbReference>
<evidence type="ECO:0000313" key="5">
    <source>
        <dbReference type="Proteomes" id="UP000557872"/>
    </source>
</evidence>
<dbReference type="NCBIfam" id="TIGR00129">
    <property type="entry name" value="fdhD_narQ"/>
    <property type="match status" value="1"/>
</dbReference>
<dbReference type="Pfam" id="PF02634">
    <property type="entry name" value="FdhD-NarQ"/>
    <property type="match status" value="1"/>
</dbReference>
<proteinExistence type="inferred from homology"/>
<comment type="caution">
    <text evidence="4">The sequence shown here is derived from an EMBL/GenBank/DDBJ whole genome shotgun (WGS) entry which is preliminary data.</text>
</comment>
<organism evidence="4 5">
    <name type="scientific">Oceaniferula marina</name>
    <dbReference type="NCBI Taxonomy" id="2748318"/>
    <lineage>
        <taxon>Bacteria</taxon>
        <taxon>Pseudomonadati</taxon>
        <taxon>Verrucomicrobiota</taxon>
        <taxon>Verrucomicrobiia</taxon>
        <taxon>Verrucomicrobiales</taxon>
        <taxon>Verrucomicrobiaceae</taxon>
        <taxon>Oceaniferula</taxon>
    </lineage>
</organism>
<comment type="subcellular location">
    <subcellularLocation>
        <location evidence="3">Cytoplasm</location>
    </subcellularLocation>
</comment>
<dbReference type="EMBL" id="JACBAZ010000002">
    <property type="protein sequence ID" value="NWK55477.1"/>
    <property type="molecule type" value="Genomic_DNA"/>
</dbReference>
<accession>A0A851GK54</accession>
<evidence type="ECO:0000256" key="3">
    <source>
        <dbReference type="HAMAP-Rule" id="MF_00187"/>
    </source>
</evidence>
<dbReference type="HAMAP" id="MF_00187">
    <property type="entry name" value="FdhD"/>
    <property type="match status" value="1"/>
</dbReference>
<keyword evidence="1 3" id="KW-0963">Cytoplasm</keyword>
<dbReference type="GO" id="GO:0005737">
    <property type="term" value="C:cytoplasm"/>
    <property type="evidence" value="ECO:0007669"/>
    <property type="project" value="UniProtKB-SubCell"/>
</dbReference>
<dbReference type="GO" id="GO:0097163">
    <property type="term" value="F:sulfur carrier activity"/>
    <property type="evidence" value="ECO:0007669"/>
    <property type="project" value="UniProtKB-UniRule"/>
</dbReference>
<evidence type="ECO:0000256" key="2">
    <source>
        <dbReference type="ARBA" id="ARBA00023150"/>
    </source>
</evidence>
<dbReference type="InterPro" id="IPR016193">
    <property type="entry name" value="Cytidine_deaminase-like"/>
</dbReference>
<comment type="similarity">
    <text evidence="3">Belongs to the FdhD family.</text>
</comment>
<keyword evidence="5" id="KW-1185">Reference proteome</keyword>
<dbReference type="Gene3D" id="3.10.20.10">
    <property type="match status" value="1"/>
</dbReference>
<dbReference type="AlphaFoldDB" id="A0A851GK54"/>
<dbReference type="SUPFAM" id="SSF53927">
    <property type="entry name" value="Cytidine deaminase-like"/>
    <property type="match status" value="1"/>
</dbReference>
<evidence type="ECO:0000256" key="1">
    <source>
        <dbReference type="ARBA" id="ARBA00022490"/>
    </source>
</evidence>
<feature type="active site" description="Cysteine persulfide intermediate" evidence="3">
    <location>
        <position position="107"/>
    </location>
</feature>
<evidence type="ECO:0000313" key="4">
    <source>
        <dbReference type="EMBL" id="NWK55477.1"/>
    </source>
</evidence>
<dbReference type="PANTHER" id="PTHR30592">
    <property type="entry name" value="FORMATE DEHYDROGENASE"/>
    <property type="match status" value="1"/>
</dbReference>